<evidence type="ECO:0000313" key="3">
    <source>
        <dbReference type="EMBL" id="MDR7341021.1"/>
    </source>
</evidence>
<evidence type="ECO:0000256" key="1">
    <source>
        <dbReference type="SAM" id="Phobius"/>
    </source>
</evidence>
<dbReference type="InterPro" id="IPR013879">
    <property type="entry name" value="DUF1761"/>
</dbReference>
<feature type="transmembrane region" description="Helical" evidence="1">
    <location>
        <begin position="53"/>
        <end position="76"/>
    </location>
</feature>
<gene>
    <name evidence="3" type="ORF">J2S69_004740</name>
    <name evidence="2" type="ORF">O2L01_03220</name>
</gene>
<feature type="transmembrane region" description="Helical" evidence="1">
    <location>
        <begin position="6"/>
        <end position="25"/>
    </location>
</feature>
<keyword evidence="1" id="KW-0472">Membrane</keyword>
<sequence>MVEINWWAALIAFAVGMVVAAVWYGKAFGPAWARLTGIAPAESAKARKRNMMLLAVSNALTALGLAFGVAIASKAFDDDSVWPALVVGLVAWATLSATTLLQHNAFELKPRALTLLNNACQLVLFLAMALVIGSM</sequence>
<evidence type="ECO:0000313" key="2">
    <source>
        <dbReference type="EMBL" id="MDA1383985.1"/>
    </source>
</evidence>
<feature type="transmembrane region" description="Helical" evidence="1">
    <location>
        <begin position="82"/>
        <end position="101"/>
    </location>
</feature>
<dbReference type="RefSeq" id="WP_270120344.1">
    <property type="nucleotide sequence ID" value="NZ_BAAAOM010000001.1"/>
</dbReference>
<reference evidence="2" key="1">
    <citation type="submission" date="2022-12" db="EMBL/GenBank/DDBJ databases">
        <title>Gycomyces niveus sp.nov., a novel actinomycete isolated from soil in Shouguang.</title>
        <authorList>
            <person name="Yang X."/>
        </authorList>
    </citation>
    <scope>NUCLEOTIDE SEQUENCE</scope>
    <source>
        <strain evidence="2">DSM 44724</strain>
    </source>
</reference>
<keyword evidence="1" id="KW-1133">Transmembrane helix</keyword>
<protein>
    <submittedName>
        <fullName evidence="2">DUF1761 domain-containing protein</fullName>
    </submittedName>
</protein>
<comment type="caution">
    <text evidence="2">The sequence shown here is derived from an EMBL/GenBank/DDBJ whole genome shotgun (WGS) entry which is preliminary data.</text>
</comment>
<evidence type="ECO:0000313" key="4">
    <source>
        <dbReference type="Proteomes" id="UP001145799"/>
    </source>
</evidence>
<dbReference type="EMBL" id="JAPZVQ010000001">
    <property type="protein sequence ID" value="MDA1383985.1"/>
    <property type="molecule type" value="Genomic_DNA"/>
</dbReference>
<organism evidence="2 4">
    <name type="scientific">Glycomyces lechevalierae</name>
    <dbReference type="NCBI Taxonomy" id="256034"/>
    <lineage>
        <taxon>Bacteria</taxon>
        <taxon>Bacillati</taxon>
        <taxon>Actinomycetota</taxon>
        <taxon>Actinomycetes</taxon>
        <taxon>Glycomycetales</taxon>
        <taxon>Glycomycetaceae</taxon>
        <taxon>Glycomyces</taxon>
    </lineage>
</organism>
<feature type="transmembrane region" description="Helical" evidence="1">
    <location>
        <begin position="113"/>
        <end position="132"/>
    </location>
</feature>
<dbReference type="AlphaFoldDB" id="A0A9X3ST89"/>
<proteinExistence type="predicted"/>
<accession>A0A9X3ST89</accession>
<dbReference type="Proteomes" id="UP001145799">
    <property type="component" value="Unassembled WGS sequence"/>
</dbReference>
<evidence type="ECO:0000313" key="5">
    <source>
        <dbReference type="Proteomes" id="UP001183604"/>
    </source>
</evidence>
<dbReference type="Pfam" id="PF08570">
    <property type="entry name" value="DUF1761"/>
    <property type="match status" value="1"/>
</dbReference>
<keyword evidence="1" id="KW-0812">Transmembrane</keyword>
<keyword evidence="5" id="KW-1185">Reference proteome</keyword>
<name>A0A9X3ST89_9ACTN</name>
<dbReference type="EMBL" id="JAVDYD010000001">
    <property type="protein sequence ID" value="MDR7341021.1"/>
    <property type="molecule type" value="Genomic_DNA"/>
</dbReference>
<dbReference type="Proteomes" id="UP001183604">
    <property type="component" value="Unassembled WGS sequence"/>
</dbReference>
<reference evidence="3 5" key="2">
    <citation type="submission" date="2023-07" db="EMBL/GenBank/DDBJ databases">
        <title>Sequencing the genomes of 1000 actinobacteria strains.</title>
        <authorList>
            <person name="Klenk H.-P."/>
        </authorList>
    </citation>
    <scope>NUCLEOTIDE SEQUENCE [LARGE SCALE GENOMIC DNA]</scope>
    <source>
        <strain evidence="3 5">DSM 44724</strain>
    </source>
</reference>